<keyword evidence="2" id="KW-1185">Reference proteome</keyword>
<name>A0ACB9L3A8_9MYRT</name>
<organism evidence="1 2">
    <name type="scientific">Melastoma candidum</name>
    <dbReference type="NCBI Taxonomy" id="119954"/>
    <lineage>
        <taxon>Eukaryota</taxon>
        <taxon>Viridiplantae</taxon>
        <taxon>Streptophyta</taxon>
        <taxon>Embryophyta</taxon>
        <taxon>Tracheophyta</taxon>
        <taxon>Spermatophyta</taxon>
        <taxon>Magnoliopsida</taxon>
        <taxon>eudicotyledons</taxon>
        <taxon>Gunneridae</taxon>
        <taxon>Pentapetalae</taxon>
        <taxon>rosids</taxon>
        <taxon>malvids</taxon>
        <taxon>Myrtales</taxon>
        <taxon>Melastomataceae</taxon>
        <taxon>Melastomatoideae</taxon>
        <taxon>Melastomateae</taxon>
        <taxon>Melastoma</taxon>
    </lineage>
</organism>
<evidence type="ECO:0000313" key="1">
    <source>
        <dbReference type="EMBL" id="KAI4303863.1"/>
    </source>
</evidence>
<comment type="caution">
    <text evidence="1">The sequence shown here is derived from an EMBL/GenBank/DDBJ whole genome shotgun (WGS) entry which is preliminary data.</text>
</comment>
<dbReference type="Proteomes" id="UP001057402">
    <property type="component" value="Chromosome 12"/>
</dbReference>
<gene>
    <name evidence="1" type="ORF">MLD38_039450</name>
</gene>
<accession>A0ACB9L3A8</accession>
<protein>
    <submittedName>
        <fullName evidence="1">Uncharacterized protein</fullName>
    </submittedName>
</protein>
<proteinExistence type="predicted"/>
<sequence>MAKDDDVPAAYALVPSDGPGTQLTSCLLDDENYLSWSRAMLTAIRSKNKLGFINGDIKQPEKSSALFDKWDQCNSIVLAWIYNHLERKIQRTVACAGNAKDLWDLLRVRFSQGNVTEVHRIKARICLLRQAGSSVREYFTELTTLWDELEALQEPPVCTCGNCNCGARAALATRWENEKLHQFLIGLDSEYSGTRSAILDSDPLPTVSQAYSKVSHAETQRRANEDLNSAGDRVGFAALADRSHGGVNGGMKSGTREQWMCDYCGRPGHHRGICYHLHGFPSQPRQDLGAPAQHTFPQQQTHGGGGGGGSQASRGPGQQNQGHSNWKGRVGGPATKGSSGSSGPRQKQPGSGPTAQNRSNN</sequence>
<dbReference type="EMBL" id="CM042891">
    <property type="protein sequence ID" value="KAI4303863.1"/>
    <property type="molecule type" value="Genomic_DNA"/>
</dbReference>
<evidence type="ECO:0000313" key="2">
    <source>
        <dbReference type="Proteomes" id="UP001057402"/>
    </source>
</evidence>
<reference evidence="2" key="1">
    <citation type="journal article" date="2023" name="Front. Plant Sci.">
        <title>Chromosomal-level genome assembly of Melastoma candidum provides insights into trichome evolution.</title>
        <authorList>
            <person name="Zhong Y."/>
            <person name="Wu W."/>
            <person name="Sun C."/>
            <person name="Zou P."/>
            <person name="Liu Y."/>
            <person name="Dai S."/>
            <person name="Zhou R."/>
        </authorList>
    </citation>
    <scope>NUCLEOTIDE SEQUENCE [LARGE SCALE GENOMIC DNA]</scope>
</reference>